<evidence type="ECO:0000313" key="5">
    <source>
        <dbReference type="Proteomes" id="UP001604335"/>
    </source>
</evidence>
<organism evidence="4 5">
    <name type="scientific">Limnothrix redekei LRLZ20PSL1</name>
    <dbReference type="NCBI Taxonomy" id="3112953"/>
    <lineage>
        <taxon>Bacteria</taxon>
        <taxon>Bacillati</taxon>
        <taxon>Cyanobacteriota</taxon>
        <taxon>Cyanophyceae</taxon>
        <taxon>Pseudanabaenales</taxon>
        <taxon>Pseudanabaenaceae</taxon>
        <taxon>Limnothrix</taxon>
    </lineage>
</organism>
<gene>
    <name evidence="4" type="ORF">VPK24_02615</name>
</gene>
<feature type="compositionally biased region" description="Low complexity" evidence="1">
    <location>
        <begin position="160"/>
        <end position="178"/>
    </location>
</feature>
<evidence type="ECO:0000259" key="3">
    <source>
        <dbReference type="Pfam" id="PF03968"/>
    </source>
</evidence>
<feature type="chain" id="PRO_5045420108" evidence="2">
    <location>
        <begin position="44"/>
        <end position="184"/>
    </location>
</feature>
<evidence type="ECO:0000313" key="4">
    <source>
        <dbReference type="EMBL" id="MFG3816516.1"/>
    </source>
</evidence>
<reference evidence="5" key="1">
    <citation type="journal article" date="2024" name="Algal Res.">
        <title>Biochemical, toxicological and genomic investigation of a high-biomass producing Limnothrix strain isolated from Italian shallow drinking water reservoir.</title>
        <authorList>
            <person name="Simonazzi M."/>
            <person name="Shishido T.K."/>
            <person name="Delbaje E."/>
            <person name="Wahlsten M."/>
            <person name="Fewer D.P."/>
            <person name="Sivonen K."/>
            <person name="Pezzolesi L."/>
            <person name="Pistocchi R."/>
        </authorList>
    </citation>
    <scope>NUCLEOTIDE SEQUENCE [LARGE SCALE GENOMIC DNA]</scope>
    <source>
        <strain evidence="5">LRLZ20PSL1</strain>
    </source>
</reference>
<feature type="region of interest" description="Disordered" evidence="1">
    <location>
        <begin position="160"/>
        <end position="184"/>
    </location>
</feature>
<dbReference type="Pfam" id="PF03968">
    <property type="entry name" value="LptD_N"/>
    <property type="match status" value="1"/>
</dbReference>
<dbReference type="EMBL" id="JAZAQF010000012">
    <property type="protein sequence ID" value="MFG3816516.1"/>
    <property type="molecule type" value="Genomic_DNA"/>
</dbReference>
<proteinExistence type="predicted"/>
<comment type="caution">
    <text evidence="4">The sequence shown here is derived from an EMBL/GenBank/DDBJ whole genome shotgun (WGS) entry which is preliminary data.</text>
</comment>
<dbReference type="Proteomes" id="UP001604335">
    <property type="component" value="Unassembled WGS sequence"/>
</dbReference>
<feature type="signal peptide" evidence="2">
    <location>
        <begin position="1"/>
        <end position="43"/>
    </location>
</feature>
<accession>A0ABW7C634</accession>
<evidence type="ECO:0000256" key="2">
    <source>
        <dbReference type="SAM" id="SignalP"/>
    </source>
</evidence>
<keyword evidence="5" id="KW-1185">Reference proteome</keyword>
<dbReference type="RefSeq" id="WP_393010462.1">
    <property type="nucleotide sequence ID" value="NZ_JAZAQF010000012.1"/>
</dbReference>
<keyword evidence="2" id="KW-0732">Signal</keyword>
<feature type="domain" description="Organic solvent tolerance-like N-terminal" evidence="3">
    <location>
        <begin position="74"/>
        <end position="132"/>
    </location>
</feature>
<evidence type="ECO:0000256" key="1">
    <source>
        <dbReference type="SAM" id="MobiDB-lite"/>
    </source>
</evidence>
<protein>
    <submittedName>
        <fullName evidence="4">LptA/OstA family protein</fullName>
    </submittedName>
</protein>
<dbReference type="InterPro" id="IPR005653">
    <property type="entry name" value="OstA-like_N"/>
</dbReference>
<sequence>MVGQPVGTTRSSQKAAAKRARRAMGASLMAAAMGIGQVSQAIAQPAPPTQPVPVRQPMTVISDVQEANSIAGIVTARGNVQVDYPARMLKATAAQAQYFSNERRLVMSGDVFVLQDGNSLRAETVTYYVDEGRSIALPLPNRQVESVYLVLDTTTPTVLPSSSGPAGGLPAAPAVPSLFAPTAP</sequence>
<name>A0ABW7C634_9CYAN</name>
<dbReference type="Gene3D" id="2.60.450.10">
    <property type="entry name" value="Lipopolysaccharide (LPS) transport protein A like domain"/>
    <property type="match status" value="1"/>
</dbReference>